<dbReference type="Pfam" id="PF13524">
    <property type="entry name" value="Glyco_trans_1_2"/>
    <property type="match status" value="1"/>
</dbReference>
<evidence type="ECO:0000313" key="4">
    <source>
        <dbReference type="Proteomes" id="UP000218165"/>
    </source>
</evidence>
<evidence type="ECO:0000259" key="2">
    <source>
        <dbReference type="Pfam" id="PF13524"/>
    </source>
</evidence>
<accession>A0A291GKZ9</accession>
<dbReference type="RefSeq" id="WP_096802039.1">
    <property type="nucleotide sequence ID" value="NZ_CP023563.1"/>
</dbReference>
<dbReference type="Proteomes" id="UP000218165">
    <property type="component" value="Chromosome"/>
</dbReference>
<dbReference type="SUPFAM" id="SSF53448">
    <property type="entry name" value="Nucleotide-diphospho-sugar transferases"/>
    <property type="match status" value="1"/>
</dbReference>
<evidence type="ECO:0000313" key="3">
    <source>
        <dbReference type="EMBL" id="ATG50901.1"/>
    </source>
</evidence>
<dbReference type="Pfam" id="PF00535">
    <property type="entry name" value="Glycos_transf_2"/>
    <property type="match status" value="1"/>
</dbReference>
<dbReference type="InterPro" id="IPR029044">
    <property type="entry name" value="Nucleotide-diphossugar_trans"/>
</dbReference>
<organism evidence="3 4">
    <name type="scientific">Brachybacterium vulturis</name>
    <dbReference type="NCBI Taxonomy" id="2017484"/>
    <lineage>
        <taxon>Bacteria</taxon>
        <taxon>Bacillati</taxon>
        <taxon>Actinomycetota</taxon>
        <taxon>Actinomycetes</taxon>
        <taxon>Micrococcales</taxon>
        <taxon>Dermabacteraceae</taxon>
        <taxon>Brachybacterium</taxon>
    </lineage>
</organism>
<keyword evidence="3" id="KW-0808">Transferase</keyword>
<dbReference type="SUPFAM" id="SSF53756">
    <property type="entry name" value="UDP-Glycosyltransferase/glycogen phosphorylase"/>
    <property type="match status" value="1"/>
</dbReference>
<dbReference type="InterPro" id="IPR055259">
    <property type="entry name" value="YkvP/CgeB_Glyco_trans-like"/>
</dbReference>
<evidence type="ECO:0000259" key="1">
    <source>
        <dbReference type="Pfam" id="PF00535"/>
    </source>
</evidence>
<dbReference type="InterPro" id="IPR001173">
    <property type="entry name" value="Glyco_trans_2-like"/>
</dbReference>
<dbReference type="KEGG" id="brz:CFK38_04680"/>
<sequence>MPAQSSSSPLQTLRTGLWHLRTGGLAQLRTWQRRRRTVHYGVGNGIGSFDSKGQLSFPPAKQPDRPPHVPGLRVAVILDDFSMLAWSYEFETVAVTPGAWREQLAEKSVDLLLVESAWHGNQDAWQYQLTGSKAPSEPLRELVAHCRDSGIPTVFWNKEDPPHFEDFLDTAKLFDQVFTTDITLLPRYREELGHDRVAVLPFAAQSAVHNPIRPQHGHQVRDVAFAGMYFAHKFPERREQMDMLLGGALDASARMETGLEIFSRFLGDDERYQFPGELADRVVGSLAYDRMLTAYKAYKVFLNVNSVVTSPSMCARRIFEITASGTPVVSAPTPAIEQFFTADEVPQAASREDAAHLVRALVRSSELRDRTVHLAQRRIWHEHTFTHRARQVLDAVDLGEKAGSSGLAGGAGLPAVSIMAATNRPGQLDHLVDQVARQAGVERQLLLITHGFESPTATAERARELGVENVVVLEAPSSWSLGTCLNAAVDRADGEVCAKMDDDDLYGEFYLHDLLRAREFSGADVVGKHAHFMYLAGADATLLRFPWMEHRFTDRVMGPTITAGRDVFRSHPFEDRNRGEDSAFLESVGQAEGRIYSADRFNFTQMRHGDVGGHAWSASDRELLSTADVSWFGRNDGHVMI</sequence>
<feature type="domain" description="Glycosyltransferase 2-like" evidence="1">
    <location>
        <begin position="418"/>
        <end position="526"/>
    </location>
</feature>
<dbReference type="AlphaFoldDB" id="A0A291GKZ9"/>
<gene>
    <name evidence="3" type="ORF">CFK38_04680</name>
</gene>
<dbReference type="Gene3D" id="3.90.550.10">
    <property type="entry name" value="Spore Coat Polysaccharide Biosynthesis Protein SpsA, Chain A"/>
    <property type="match status" value="1"/>
</dbReference>
<feature type="domain" description="Spore protein YkvP/CgeB glycosyl transferase-like" evidence="2">
    <location>
        <begin position="275"/>
        <end position="394"/>
    </location>
</feature>
<reference evidence="4" key="1">
    <citation type="submission" date="2017-09" db="EMBL/GenBank/DDBJ databases">
        <title>Brachybacterium sp. VM2412.</title>
        <authorList>
            <person name="Tak E.J."/>
            <person name="Bae J.-W."/>
        </authorList>
    </citation>
    <scope>NUCLEOTIDE SEQUENCE [LARGE SCALE GENOMIC DNA]</scope>
    <source>
        <strain evidence="4">VM2412</strain>
    </source>
</reference>
<name>A0A291GKZ9_9MICO</name>
<dbReference type="EMBL" id="CP023563">
    <property type="protein sequence ID" value="ATG50901.1"/>
    <property type="molecule type" value="Genomic_DNA"/>
</dbReference>
<dbReference type="CDD" id="cd00761">
    <property type="entry name" value="Glyco_tranf_GTA_type"/>
    <property type="match status" value="1"/>
</dbReference>
<proteinExistence type="predicted"/>
<protein>
    <submittedName>
        <fullName evidence="3">Glycosyltransferase</fullName>
    </submittedName>
</protein>
<keyword evidence="4" id="KW-1185">Reference proteome</keyword>
<dbReference type="GO" id="GO:0016740">
    <property type="term" value="F:transferase activity"/>
    <property type="evidence" value="ECO:0007669"/>
    <property type="project" value="UniProtKB-KW"/>
</dbReference>
<dbReference type="OrthoDB" id="6713581at2"/>